<gene>
    <name evidence="1" type="ORF">O6H91_04G037300</name>
</gene>
<organism evidence="1 2">
    <name type="scientific">Diphasiastrum complanatum</name>
    <name type="common">Issler's clubmoss</name>
    <name type="synonym">Lycopodium complanatum</name>
    <dbReference type="NCBI Taxonomy" id="34168"/>
    <lineage>
        <taxon>Eukaryota</taxon>
        <taxon>Viridiplantae</taxon>
        <taxon>Streptophyta</taxon>
        <taxon>Embryophyta</taxon>
        <taxon>Tracheophyta</taxon>
        <taxon>Lycopodiopsida</taxon>
        <taxon>Lycopodiales</taxon>
        <taxon>Lycopodiaceae</taxon>
        <taxon>Lycopodioideae</taxon>
        <taxon>Diphasiastrum</taxon>
    </lineage>
</organism>
<dbReference type="Proteomes" id="UP001162992">
    <property type="component" value="Chromosome 4"/>
</dbReference>
<name>A0ACC2DVW0_DIPCM</name>
<reference evidence="2" key="1">
    <citation type="journal article" date="2024" name="Proc. Natl. Acad. Sci. U.S.A.">
        <title>Extraordinary preservation of gene collinearity over three hundred million years revealed in homosporous lycophytes.</title>
        <authorList>
            <person name="Li C."/>
            <person name="Wickell D."/>
            <person name="Kuo L.Y."/>
            <person name="Chen X."/>
            <person name="Nie B."/>
            <person name="Liao X."/>
            <person name="Peng D."/>
            <person name="Ji J."/>
            <person name="Jenkins J."/>
            <person name="Williams M."/>
            <person name="Shu S."/>
            <person name="Plott C."/>
            <person name="Barry K."/>
            <person name="Rajasekar S."/>
            <person name="Grimwood J."/>
            <person name="Han X."/>
            <person name="Sun S."/>
            <person name="Hou Z."/>
            <person name="He W."/>
            <person name="Dai G."/>
            <person name="Sun C."/>
            <person name="Schmutz J."/>
            <person name="Leebens-Mack J.H."/>
            <person name="Li F.W."/>
            <person name="Wang L."/>
        </authorList>
    </citation>
    <scope>NUCLEOTIDE SEQUENCE [LARGE SCALE GENOMIC DNA]</scope>
    <source>
        <strain evidence="2">cv. PW_Plant_1</strain>
    </source>
</reference>
<accession>A0ACC2DVW0</accession>
<evidence type="ECO:0000313" key="2">
    <source>
        <dbReference type="Proteomes" id="UP001162992"/>
    </source>
</evidence>
<sequence length="116" mass="12909">MFENFRLGVLFYQSYTLISLSYPPIFVSPPLSHQKKNEKNSFLETAGQQTRRSVRAPGLWYCLFMPTYASSVCCSDQCMGGGVWCTPPPPPWSFVFLGCDRGGGGVGRFFIAPPIL</sequence>
<comment type="caution">
    <text evidence="1">The sequence shown here is derived from an EMBL/GenBank/DDBJ whole genome shotgun (WGS) entry which is preliminary data.</text>
</comment>
<protein>
    <submittedName>
        <fullName evidence="1">Uncharacterized protein</fullName>
    </submittedName>
</protein>
<dbReference type="EMBL" id="CM055095">
    <property type="protein sequence ID" value="KAJ7558401.1"/>
    <property type="molecule type" value="Genomic_DNA"/>
</dbReference>
<keyword evidence="2" id="KW-1185">Reference proteome</keyword>
<evidence type="ECO:0000313" key="1">
    <source>
        <dbReference type="EMBL" id="KAJ7558401.1"/>
    </source>
</evidence>
<proteinExistence type="predicted"/>